<dbReference type="InterPro" id="IPR050776">
    <property type="entry name" value="Ank_Repeat/CDKN_Inhibitor"/>
</dbReference>
<evidence type="ECO:0000256" key="3">
    <source>
        <dbReference type="PROSITE-ProRule" id="PRU00023"/>
    </source>
</evidence>
<reference evidence="4" key="1">
    <citation type="journal article" date="2023" name="Mol. Phylogenet. Evol.">
        <title>Genome-scale phylogeny and comparative genomics of the fungal order Sordariales.</title>
        <authorList>
            <person name="Hensen N."/>
            <person name="Bonometti L."/>
            <person name="Westerberg I."/>
            <person name="Brannstrom I.O."/>
            <person name="Guillou S."/>
            <person name="Cros-Aarteil S."/>
            <person name="Calhoun S."/>
            <person name="Haridas S."/>
            <person name="Kuo A."/>
            <person name="Mondo S."/>
            <person name="Pangilinan J."/>
            <person name="Riley R."/>
            <person name="LaButti K."/>
            <person name="Andreopoulos B."/>
            <person name="Lipzen A."/>
            <person name="Chen C."/>
            <person name="Yan M."/>
            <person name="Daum C."/>
            <person name="Ng V."/>
            <person name="Clum A."/>
            <person name="Steindorff A."/>
            <person name="Ohm R.A."/>
            <person name="Martin F."/>
            <person name="Silar P."/>
            <person name="Natvig D.O."/>
            <person name="Lalanne C."/>
            <person name="Gautier V."/>
            <person name="Ament-Velasquez S.L."/>
            <person name="Kruys A."/>
            <person name="Hutchinson M.I."/>
            <person name="Powell A.J."/>
            <person name="Barry K."/>
            <person name="Miller A.N."/>
            <person name="Grigoriev I.V."/>
            <person name="Debuchy R."/>
            <person name="Gladieux P."/>
            <person name="Hiltunen Thoren M."/>
            <person name="Johannesson H."/>
        </authorList>
    </citation>
    <scope>NUCLEOTIDE SEQUENCE</scope>
    <source>
        <strain evidence="4">SMH4131-1</strain>
    </source>
</reference>
<dbReference type="PROSITE" id="PS50088">
    <property type="entry name" value="ANK_REPEAT"/>
    <property type="match status" value="1"/>
</dbReference>
<keyword evidence="1" id="KW-0677">Repeat</keyword>
<dbReference type="PROSITE" id="PS50297">
    <property type="entry name" value="ANK_REP_REGION"/>
    <property type="match status" value="1"/>
</dbReference>
<dbReference type="EMBL" id="JAUEPO010000001">
    <property type="protein sequence ID" value="KAK3336315.1"/>
    <property type="molecule type" value="Genomic_DNA"/>
</dbReference>
<name>A0AAE0J488_9PEZI</name>
<keyword evidence="5" id="KW-1185">Reference proteome</keyword>
<sequence length="158" mass="17306">MNITPQEAHHVSVLAGQGETAKLAIHVKHLAQRERASTADVIIACKDDFQQTAAHIAAKSGQRVSIEKLAELLEIDDKRTVYFNMANRFSGDRPVHTAMRHGYLHVFQTLVRHGADPTVENRFGDSVMDYPGDFDQAEVQRVIDEFKAGRSGGGGGGP</sequence>
<gene>
    <name evidence="4" type="ORF">B0T19DRAFT_396078</name>
</gene>
<comment type="caution">
    <text evidence="4">The sequence shown here is derived from an EMBL/GenBank/DDBJ whole genome shotgun (WGS) entry which is preliminary data.</text>
</comment>
<evidence type="ECO:0000256" key="1">
    <source>
        <dbReference type="ARBA" id="ARBA00022737"/>
    </source>
</evidence>
<keyword evidence="2 3" id="KW-0040">ANK repeat</keyword>
<dbReference type="Proteomes" id="UP001286456">
    <property type="component" value="Unassembled WGS sequence"/>
</dbReference>
<dbReference type="PANTHER" id="PTHR24201">
    <property type="entry name" value="ANK_REP_REGION DOMAIN-CONTAINING PROTEIN"/>
    <property type="match status" value="1"/>
</dbReference>
<reference evidence="4" key="2">
    <citation type="submission" date="2023-06" db="EMBL/GenBank/DDBJ databases">
        <authorList>
            <consortium name="Lawrence Berkeley National Laboratory"/>
            <person name="Haridas S."/>
            <person name="Hensen N."/>
            <person name="Bonometti L."/>
            <person name="Westerberg I."/>
            <person name="Brannstrom I.O."/>
            <person name="Guillou S."/>
            <person name="Cros-Aarteil S."/>
            <person name="Calhoun S."/>
            <person name="Kuo A."/>
            <person name="Mondo S."/>
            <person name="Pangilinan J."/>
            <person name="Riley R."/>
            <person name="Labutti K."/>
            <person name="Andreopoulos B."/>
            <person name="Lipzen A."/>
            <person name="Chen C."/>
            <person name="Yanf M."/>
            <person name="Daum C."/>
            <person name="Ng V."/>
            <person name="Clum A."/>
            <person name="Steindorff A."/>
            <person name="Ohm R."/>
            <person name="Martin F."/>
            <person name="Silar P."/>
            <person name="Natvig D."/>
            <person name="Lalanne C."/>
            <person name="Gautier V."/>
            <person name="Ament-Velasquez S.L."/>
            <person name="Kruys A."/>
            <person name="Hutchinson M.I."/>
            <person name="Powell A.J."/>
            <person name="Barry K."/>
            <person name="Miller A.N."/>
            <person name="Grigoriev I.V."/>
            <person name="Debuchy R."/>
            <person name="Gladieux P."/>
            <person name="Thoren M.H."/>
            <person name="Johannesson H."/>
        </authorList>
    </citation>
    <scope>NUCLEOTIDE SEQUENCE</scope>
    <source>
        <strain evidence="4">SMH4131-1</strain>
    </source>
</reference>
<dbReference type="SUPFAM" id="SSF48403">
    <property type="entry name" value="Ankyrin repeat"/>
    <property type="match status" value="1"/>
</dbReference>
<proteinExistence type="predicted"/>
<feature type="repeat" description="ANK" evidence="3">
    <location>
        <begin position="90"/>
        <end position="122"/>
    </location>
</feature>
<evidence type="ECO:0000313" key="4">
    <source>
        <dbReference type="EMBL" id="KAK3336315.1"/>
    </source>
</evidence>
<dbReference type="InterPro" id="IPR002110">
    <property type="entry name" value="Ankyrin_rpt"/>
</dbReference>
<evidence type="ECO:0000256" key="2">
    <source>
        <dbReference type="ARBA" id="ARBA00023043"/>
    </source>
</evidence>
<dbReference type="Pfam" id="PF12796">
    <property type="entry name" value="Ank_2"/>
    <property type="match status" value="1"/>
</dbReference>
<accession>A0AAE0J488</accession>
<organism evidence="4 5">
    <name type="scientific">Cercophora scortea</name>
    <dbReference type="NCBI Taxonomy" id="314031"/>
    <lineage>
        <taxon>Eukaryota</taxon>
        <taxon>Fungi</taxon>
        <taxon>Dikarya</taxon>
        <taxon>Ascomycota</taxon>
        <taxon>Pezizomycotina</taxon>
        <taxon>Sordariomycetes</taxon>
        <taxon>Sordariomycetidae</taxon>
        <taxon>Sordariales</taxon>
        <taxon>Lasiosphaeriaceae</taxon>
        <taxon>Cercophora</taxon>
    </lineage>
</organism>
<evidence type="ECO:0008006" key="6">
    <source>
        <dbReference type="Google" id="ProtNLM"/>
    </source>
</evidence>
<dbReference type="SMART" id="SM00248">
    <property type="entry name" value="ANK"/>
    <property type="match status" value="2"/>
</dbReference>
<dbReference type="AlphaFoldDB" id="A0AAE0J488"/>
<protein>
    <recommendedName>
        <fullName evidence="6">Ankyrin repeat protein</fullName>
    </recommendedName>
</protein>
<dbReference type="InterPro" id="IPR036770">
    <property type="entry name" value="Ankyrin_rpt-contain_sf"/>
</dbReference>
<evidence type="ECO:0000313" key="5">
    <source>
        <dbReference type="Proteomes" id="UP001286456"/>
    </source>
</evidence>
<dbReference type="Gene3D" id="1.25.40.20">
    <property type="entry name" value="Ankyrin repeat-containing domain"/>
    <property type="match status" value="1"/>
</dbReference>